<dbReference type="GO" id="GO:0050909">
    <property type="term" value="P:sensory perception of taste"/>
    <property type="evidence" value="ECO:0007669"/>
    <property type="project" value="InterPro"/>
</dbReference>
<dbReference type="EMBL" id="JABDTM020026200">
    <property type="protein sequence ID" value="KAH0812252.1"/>
    <property type="molecule type" value="Genomic_DNA"/>
</dbReference>
<dbReference type="GO" id="GO:0005886">
    <property type="term" value="C:plasma membrane"/>
    <property type="evidence" value="ECO:0007669"/>
    <property type="project" value="UniProtKB-SubCell"/>
</dbReference>
<dbReference type="AlphaFoldDB" id="A0A8J6HDU1"/>
<dbReference type="PANTHER" id="PTHR21143:SF123">
    <property type="entry name" value="GUSTATORY RECEPTOR FOR SUGAR TASTE 43A-RELATED"/>
    <property type="match status" value="1"/>
</dbReference>
<keyword evidence="6 8" id="KW-0675">Receptor</keyword>
<keyword evidence="7 8" id="KW-0807">Transducer</keyword>
<keyword evidence="10" id="KW-1185">Reference proteome</keyword>
<comment type="subcellular location">
    <subcellularLocation>
        <location evidence="1 8">Cell membrane</location>
        <topology evidence="1 8">Multi-pass membrane protein</topology>
    </subcellularLocation>
</comment>
<comment type="function">
    <text evidence="8">Gustatory receptor which mediates acceptance or avoidance behavior, depending on its substrates.</text>
</comment>
<proteinExistence type="inferred from homology"/>
<protein>
    <recommendedName>
        <fullName evidence="8">Gustatory receptor</fullName>
    </recommendedName>
</protein>
<feature type="transmembrane region" description="Helical" evidence="8">
    <location>
        <begin position="245"/>
        <end position="264"/>
    </location>
</feature>
<comment type="caution">
    <text evidence="9">The sequence shown here is derived from an EMBL/GenBank/DDBJ whole genome shotgun (WGS) entry which is preliminary data.</text>
</comment>
<dbReference type="PANTHER" id="PTHR21143">
    <property type="entry name" value="INVERTEBRATE GUSTATORY RECEPTOR"/>
    <property type="match status" value="1"/>
</dbReference>
<feature type="transmembrane region" description="Helical" evidence="8">
    <location>
        <begin position="219"/>
        <end position="239"/>
    </location>
</feature>
<comment type="caution">
    <text evidence="8">Lacks conserved residue(s) required for the propagation of feature annotation.</text>
</comment>
<evidence type="ECO:0000313" key="10">
    <source>
        <dbReference type="Proteomes" id="UP000719412"/>
    </source>
</evidence>
<dbReference type="GO" id="GO:0007165">
    <property type="term" value="P:signal transduction"/>
    <property type="evidence" value="ECO:0007669"/>
    <property type="project" value="UniProtKB-KW"/>
</dbReference>
<dbReference type="InterPro" id="IPR013604">
    <property type="entry name" value="7TM_chemorcpt"/>
</dbReference>
<dbReference type="GO" id="GO:0007635">
    <property type="term" value="P:chemosensory behavior"/>
    <property type="evidence" value="ECO:0007669"/>
    <property type="project" value="TreeGrafter"/>
</dbReference>
<evidence type="ECO:0000256" key="3">
    <source>
        <dbReference type="ARBA" id="ARBA00022692"/>
    </source>
</evidence>
<sequence>MTYDKIDNLFILRWSWKSYTFNFVVATILTIWGIWGFIKDMQIAVFMTLGLTSSIDLYIGIFDVNEIILTGFYFVVSLPFKFKHTCAVLDRFNKIDKLILSPPIRHLGLIGLNCFVLIFMTVVYIFDLVMWSEDLWVGLLHDFPYYVLYSVVVIHEMQFWFLVTLARRRVSAINKNIEKTLQKASDVSQQEMSKFVEMHEHVMDVIDGINKSFADTISIILLSCYLHLVVCPYILFVVANNNDGYFLNMVYFLWNFVHISRLLVITEVCHNCEDECGKTRRLIFRLIAHDKVKGLVRKEGKMLINDKLFESLSPLFKTSRVLGLCPGTYRRQHNIHNVLWSRKTYICGVSLTSLLVCWSVWGFVKDMTAASFLTLGFQGSIDFFIASFDFSEVVAAAFYFIVSIPFKARSVCRIVDNFNKIDLLLGDTSVDCVRKRVICFSVFMVVLYVLDLFMWGNNSWEGFNNYCPFYILYCVVIAHQVQYWHLVNLLRRRLYMMNSAIKTKLDWNVPFTSIGSTVQIYDLVCDSVDEINKCFGVSITVRSPHW</sequence>
<evidence type="ECO:0000256" key="2">
    <source>
        <dbReference type="ARBA" id="ARBA00022475"/>
    </source>
</evidence>
<evidence type="ECO:0000256" key="6">
    <source>
        <dbReference type="ARBA" id="ARBA00023170"/>
    </source>
</evidence>
<comment type="similarity">
    <text evidence="8">Belongs to the insect chemoreceptor superfamily. Gustatory receptor (GR) family.</text>
</comment>
<reference evidence="9" key="1">
    <citation type="journal article" date="2020" name="J Insects Food Feed">
        <title>The yellow mealworm (Tenebrio molitor) genome: a resource for the emerging insects as food and feed industry.</title>
        <authorList>
            <person name="Eriksson T."/>
            <person name="Andere A."/>
            <person name="Kelstrup H."/>
            <person name="Emery V."/>
            <person name="Picard C."/>
        </authorList>
    </citation>
    <scope>NUCLEOTIDE SEQUENCE</scope>
    <source>
        <strain evidence="9">Stoneville</strain>
        <tissue evidence="9">Whole head</tissue>
    </source>
</reference>
<dbReference type="Pfam" id="PF08395">
    <property type="entry name" value="7tm_7"/>
    <property type="match status" value="1"/>
</dbReference>
<evidence type="ECO:0000256" key="5">
    <source>
        <dbReference type="ARBA" id="ARBA00023136"/>
    </source>
</evidence>
<name>A0A8J6HDU1_TENMO</name>
<keyword evidence="5 8" id="KW-0472">Membrane</keyword>
<feature type="transmembrane region" description="Helical" evidence="8">
    <location>
        <begin position="146"/>
        <end position="166"/>
    </location>
</feature>
<accession>A0A8J6HDU1</accession>
<evidence type="ECO:0000256" key="8">
    <source>
        <dbReference type="RuleBase" id="RU363108"/>
    </source>
</evidence>
<keyword evidence="2 8" id="KW-1003">Cell membrane</keyword>
<feature type="transmembrane region" description="Helical" evidence="8">
    <location>
        <begin position="20"/>
        <end position="38"/>
    </location>
</feature>
<dbReference type="GO" id="GO:0030424">
    <property type="term" value="C:axon"/>
    <property type="evidence" value="ECO:0007669"/>
    <property type="project" value="TreeGrafter"/>
</dbReference>
<evidence type="ECO:0000313" key="9">
    <source>
        <dbReference type="EMBL" id="KAH0812252.1"/>
    </source>
</evidence>
<feature type="transmembrane region" description="Helical" evidence="8">
    <location>
        <begin position="384"/>
        <end position="404"/>
    </location>
</feature>
<feature type="transmembrane region" description="Helical" evidence="8">
    <location>
        <begin position="468"/>
        <end position="487"/>
    </location>
</feature>
<dbReference type="GO" id="GO:0008049">
    <property type="term" value="P:male courtship behavior"/>
    <property type="evidence" value="ECO:0007669"/>
    <property type="project" value="TreeGrafter"/>
</dbReference>
<evidence type="ECO:0000256" key="7">
    <source>
        <dbReference type="ARBA" id="ARBA00023224"/>
    </source>
</evidence>
<dbReference type="Proteomes" id="UP000719412">
    <property type="component" value="Unassembled WGS sequence"/>
</dbReference>
<dbReference type="GO" id="GO:0043025">
    <property type="term" value="C:neuronal cell body"/>
    <property type="evidence" value="ECO:0007669"/>
    <property type="project" value="TreeGrafter"/>
</dbReference>
<gene>
    <name evidence="9" type="ORF">GEV33_010546</name>
</gene>
<feature type="transmembrane region" description="Helical" evidence="8">
    <location>
        <begin position="345"/>
        <end position="364"/>
    </location>
</feature>
<feature type="transmembrane region" description="Helical" evidence="8">
    <location>
        <begin position="437"/>
        <end position="456"/>
    </location>
</feature>
<keyword evidence="4 8" id="KW-1133">Transmembrane helix</keyword>
<evidence type="ECO:0000256" key="4">
    <source>
        <dbReference type="ARBA" id="ARBA00022989"/>
    </source>
</evidence>
<feature type="transmembrane region" description="Helical" evidence="8">
    <location>
        <begin position="107"/>
        <end position="126"/>
    </location>
</feature>
<keyword evidence="3 8" id="KW-0812">Transmembrane</keyword>
<feature type="transmembrane region" description="Helical" evidence="8">
    <location>
        <begin position="67"/>
        <end position="86"/>
    </location>
</feature>
<reference evidence="9" key="2">
    <citation type="submission" date="2021-08" db="EMBL/GenBank/DDBJ databases">
        <authorList>
            <person name="Eriksson T."/>
        </authorList>
    </citation>
    <scope>NUCLEOTIDE SEQUENCE</scope>
    <source>
        <strain evidence="9">Stoneville</strain>
        <tissue evidence="9">Whole head</tissue>
    </source>
</reference>
<organism evidence="9 10">
    <name type="scientific">Tenebrio molitor</name>
    <name type="common">Yellow mealworm beetle</name>
    <dbReference type="NCBI Taxonomy" id="7067"/>
    <lineage>
        <taxon>Eukaryota</taxon>
        <taxon>Metazoa</taxon>
        <taxon>Ecdysozoa</taxon>
        <taxon>Arthropoda</taxon>
        <taxon>Hexapoda</taxon>
        <taxon>Insecta</taxon>
        <taxon>Pterygota</taxon>
        <taxon>Neoptera</taxon>
        <taxon>Endopterygota</taxon>
        <taxon>Coleoptera</taxon>
        <taxon>Polyphaga</taxon>
        <taxon>Cucujiformia</taxon>
        <taxon>Tenebrionidae</taxon>
        <taxon>Tenebrio</taxon>
    </lineage>
</organism>
<evidence type="ECO:0000256" key="1">
    <source>
        <dbReference type="ARBA" id="ARBA00004651"/>
    </source>
</evidence>
<dbReference type="GO" id="GO:0030425">
    <property type="term" value="C:dendrite"/>
    <property type="evidence" value="ECO:0007669"/>
    <property type="project" value="TreeGrafter"/>
</dbReference>